<dbReference type="AlphaFoldDB" id="A0A7Z8ZW77"/>
<dbReference type="Gene3D" id="3.40.570.10">
    <property type="entry name" value="Extracellular Endonuclease, subunit A"/>
    <property type="match status" value="1"/>
</dbReference>
<reference evidence="2 3" key="1">
    <citation type="submission" date="2018-12" db="EMBL/GenBank/DDBJ databases">
        <authorList>
            <consortium name="Pathogen Informatics"/>
        </authorList>
    </citation>
    <scope>NUCLEOTIDE SEQUENCE [LARGE SCALE GENOMIC DNA]</scope>
    <source>
        <strain evidence="2 3">NCTC6180</strain>
    </source>
</reference>
<evidence type="ECO:0000259" key="1">
    <source>
        <dbReference type="SMART" id="SM00892"/>
    </source>
</evidence>
<sequence>MSKNFKNSLVKIAIAALASFAVITIPTYQHSVISAKTVSVNQTYGEYKDYYTVIGESNIDKSTFPEIYKTTERVYKGQGTSEKRVTVSDVVYNPLDGYKRSTGAYGVVTKDMIDMSKGYREKWETNPEPSGWFRFYNRADHEEISEKEYDSRRTKSYKVTNNVPVVLTTLKGKKYNSHLFVRSHLFADSLGGKSIRKNAITGTQMQNVGTRKGGMQYIEKKVLSHITKNPDVYVFYSAIPEYQGTELLARSVLVSALSSDGVINETVRVFNTADGFNIDYQKGGLLSPTADVDTNNTEENVENETETTKDEVESEVDINTVKEDDENISLQNTVYVASNGQSNVYWYSKENMPKNVNLDKVVEMSEQTALARGKHHSTQENIE</sequence>
<dbReference type="InterPro" id="IPR044929">
    <property type="entry name" value="DNA/RNA_non-sp_Endonuclease_sf"/>
</dbReference>
<feature type="domain" description="DNA/RNA non-specific endonuclease/pyrophosphatase/phosphodiesterase" evidence="1">
    <location>
        <begin position="84"/>
        <end position="287"/>
    </location>
</feature>
<dbReference type="EMBL" id="LR134317">
    <property type="protein sequence ID" value="VEF06690.1"/>
    <property type="molecule type" value="Genomic_DNA"/>
</dbReference>
<gene>
    <name evidence="2" type="ORF">NCTC6180_00883</name>
</gene>
<name>A0A7Z8ZW77_STRSZ</name>
<proteinExistence type="predicted"/>
<dbReference type="SMART" id="SM00892">
    <property type="entry name" value="Endonuclease_NS"/>
    <property type="match status" value="1"/>
</dbReference>
<dbReference type="RefSeq" id="WP_037578452.1">
    <property type="nucleotide sequence ID" value="NZ_CP065190.1"/>
</dbReference>
<dbReference type="GO" id="GO:0016787">
    <property type="term" value="F:hydrolase activity"/>
    <property type="evidence" value="ECO:0007669"/>
    <property type="project" value="InterPro"/>
</dbReference>
<protein>
    <submittedName>
        <fullName evidence="2">Sdn</fullName>
    </submittedName>
</protein>
<evidence type="ECO:0000313" key="2">
    <source>
        <dbReference type="EMBL" id="VEF06690.1"/>
    </source>
</evidence>
<dbReference type="Pfam" id="PF01223">
    <property type="entry name" value="Endonuclease_NS"/>
    <property type="match status" value="1"/>
</dbReference>
<dbReference type="GO" id="GO:0003676">
    <property type="term" value="F:nucleic acid binding"/>
    <property type="evidence" value="ECO:0007669"/>
    <property type="project" value="InterPro"/>
</dbReference>
<organism evidence="2 3">
    <name type="scientific">Streptococcus equi subsp. zooepidemicus</name>
    <dbReference type="NCBI Taxonomy" id="40041"/>
    <lineage>
        <taxon>Bacteria</taxon>
        <taxon>Bacillati</taxon>
        <taxon>Bacillota</taxon>
        <taxon>Bacilli</taxon>
        <taxon>Lactobacillales</taxon>
        <taxon>Streptococcaceae</taxon>
        <taxon>Streptococcus</taxon>
    </lineage>
</organism>
<accession>A0A7Z8ZW77</accession>
<dbReference type="Proteomes" id="UP000269903">
    <property type="component" value="Chromosome"/>
</dbReference>
<dbReference type="GO" id="GO:0046872">
    <property type="term" value="F:metal ion binding"/>
    <property type="evidence" value="ECO:0007669"/>
    <property type="project" value="InterPro"/>
</dbReference>
<evidence type="ECO:0000313" key="3">
    <source>
        <dbReference type="Proteomes" id="UP000269903"/>
    </source>
</evidence>
<dbReference type="InterPro" id="IPR001604">
    <property type="entry name" value="Endo_G_ENPP1-like_dom"/>
</dbReference>